<accession>A0ABY6HV20</accession>
<dbReference type="Gene3D" id="1.10.1060.10">
    <property type="entry name" value="Alpha-helical ferredoxin"/>
    <property type="match status" value="1"/>
</dbReference>
<dbReference type="PANTHER" id="PTHR43255">
    <property type="entry name" value="IRON-SULFUR-BINDING OXIDOREDUCTASE FADF-RELATED-RELATED"/>
    <property type="match status" value="1"/>
</dbReference>
<evidence type="ECO:0000313" key="4">
    <source>
        <dbReference type="Proteomes" id="UP001208689"/>
    </source>
</evidence>
<dbReference type="Proteomes" id="UP001208689">
    <property type="component" value="Chromosome"/>
</dbReference>
<gene>
    <name evidence="3" type="ORF">NEF87_003526</name>
</gene>
<sequence>MLVTLKMEKLSPSAILREDLSENELGISLRVCYNCSTCSTICPVALETGGKYNPRTIIQLANFGMQEKLVEDLMPNVWDCTMCELCQEECPQNVNLHETFIVVKNAAALSHNIPTSYTSETKQVYENGKAVPLQPAIIKRREQLGLPESYNIDVKEIQTLMDMTPAKTILIYEEKREATETQEEK</sequence>
<evidence type="ECO:0000259" key="2">
    <source>
        <dbReference type="Pfam" id="PF13183"/>
    </source>
</evidence>
<comment type="similarity">
    <text evidence="1">Belongs to the HdrC family.</text>
</comment>
<reference evidence="3" key="1">
    <citation type="submission" date="2022-09" db="EMBL/GenBank/DDBJ databases">
        <title>Actin cytoskeleton and complex cell architecture in an #Asgard archaeon.</title>
        <authorList>
            <person name="Ponce Toledo R.I."/>
            <person name="Schleper C."/>
            <person name="Rodrigues Oliveira T."/>
            <person name="Wollweber F."/>
            <person name="Xu J."/>
            <person name="Rittmann S."/>
            <person name="Klingl A."/>
            <person name="Pilhofer M."/>
        </authorList>
    </citation>
    <scope>NUCLEOTIDE SEQUENCE</scope>
    <source>
        <strain evidence="3">B-35</strain>
    </source>
</reference>
<dbReference type="InterPro" id="IPR017896">
    <property type="entry name" value="4Fe4S_Fe-S-bd"/>
</dbReference>
<dbReference type="InterPro" id="IPR017900">
    <property type="entry name" value="4Fe4S_Fe_S_CS"/>
</dbReference>
<organism evidence="3 4">
    <name type="scientific">Candidatus Lokiarchaeum ossiferum</name>
    <dbReference type="NCBI Taxonomy" id="2951803"/>
    <lineage>
        <taxon>Archaea</taxon>
        <taxon>Promethearchaeati</taxon>
        <taxon>Promethearchaeota</taxon>
        <taxon>Promethearchaeia</taxon>
        <taxon>Promethearchaeales</taxon>
        <taxon>Promethearchaeaceae</taxon>
        <taxon>Candidatus Lokiarchaeum</taxon>
    </lineage>
</organism>
<dbReference type="InterPro" id="IPR051460">
    <property type="entry name" value="HdrC_iron-sulfur_subunit"/>
</dbReference>
<name>A0ABY6HV20_9ARCH</name>
<evidence type="ECO:0000313" key="3">
    <source>
        <dbReference type="EMBL" id="UYP47241.1"/>
    </source>
</evidence>
<dbReference type="PANTHER" id="PTHR43255:SF2">
    <property type="entry name" value="HETERODISULFIDE REDUCTASE RELATED PROTEIN"/>
    <property type="match status" value="1"/>
</dbReference>
<evidence type="ECO:0000256" key="1">
    <source>
        <dbReference type="ARBA" id="ARBA00007097"/>
    </source>
</evidence>
<protein>
    <recommendedName>
        <fullName evidence="2">4Fe-4S ferredoxin-type domain-containing protein</fullName>
    </recommendedName>
</protein>
<dbReference type="SUPFAM" id="SSF46548">
    <property type="entry name" value="alpha-helical ferredoxin"/>
    <property type="match status" value="1"/>
</dbReference>
<keyword evidence="4" id="KW-1185">Reference proteome</keyword>
<dbReference type="InterPro" id="IPR009051">
    <property type="entry name" value="Helical_ferredxn"/>
</dbReference>
<dbReference type="Pfam" id="PF13183">
    <property type="entry name" value="Fer4_8"/>
    <property type="match status" value="1"/>
</dbReference>
<feature type="domain" description="4Fe-4S ferredoxin-type" evidence="2">
    <location>
        <begin position="29"/>
        <end position="94"/>
    </location>
</feature>
<dbReference type="PROSITE" id="PS00198">
    <property type="entry name" value="4FE4S_FER_1"/>
    <property type="match status" value="1"/>
</dbReference>
<proteinExistence type="inferred from homology"/>
<dbReference type="EMBL" id="CP104013">
    <property type="protein sequence ID" value="UYP47241.1"/>
    <property type="molecule type" value="Genomic_DNA"/>
</dbReference>